<keyword evidence="2" id="KW-1185">Reference proteome</keyword>
<organism evidence="1 2">
    <name type="scientific">Popillia japonica</name>
    <name type="common">Japanese beetle</name>
    <dbReference type="NCBI Taxonomy" id="7064"/>
    <lineage>
        <taxon>Eukaryota</taxon>
        <taxon>Metazoa</taxon>
        <taxon>Ecdysozoa</taxon>
        <taxon>Arthropoda</taxon>
        <taxon>Hexapoda</taxon>
        <taxon>Insecta</taxon>
        <taxon>Pterygota</taxon>
        <taxon>Neoptera</taxon>
        <taxon>Endopterygota</taxon>
        <taxon>Coleoptera</taxon>
        <taxon>Polyphaga</taxon>
        <taxon>Scarabaeiformia</taxon>
        <taxon>Scarabaeidae</taxon>
        <taxon>Rutelinae</taxon>
        <taxon>Popillia</taxon>
    </lineage>
</organism>
<comment type="caution">
    <text evidence="1">The sequence shown here is derived from an EMBL/GenBank/DDBJ whole genome shotgun (WGS) entry which is preliminary data.</text>
</comment>
<proteinExistence type="predicted"/>
<reference evidence="1 2" key="1">
    <citation type="journal article" date="2024" name="BMC Genomics">
        <title>De novo assembly and annotation of Popillia japonica's genome with initial clues to its potential as an invasive pest.</title>
        <authorList>
            <person name="Cucini C."/>
            <person name="Boschi S."/>
            <person name="Funari R."/>
            <person name="Cardaioli E."/>
            <person name="Iannotti N."/>
            <person name="Marturano G."/>
            <person name="Paoli F."/>
            <person name="Bruttini M."/>
            <person name="Carapelli A."/>
            <person name="Frati F."/>
            <person name="Nardi F."/>
        </authorList>
    </citation>
    <scope>NUCLEOTIDE SEQUENCE [LARGE SCALE GENOMIC DNA]</scope>
    <source>
        <strain evidence="1">DMR45628</strain>
    </source>
</reference>
<evidence type="ECO:0000313" key="2">
    <source>
        <dbReference type="Proteomes" id="UP001458880"/>
    </source>
</evidence>
<dbReference type="EMBL" id="JASPKY010000125">
    <property type="protein sequence ID" value="KAK9731874.1"/>
    <property type="molecule type" value="Genomic_DNA"/>
</dbReference>
<sequence length="81" mass="8921">MTLNPNSMDGRIVERQKVIAICDRCTSTGGEDKERRLAPLELPLQVIAICDRCTSTGGEDKERRLAPLELPLQMGAAKLNL</sequence>
<dbReference type="Proteomes" id="UP001458880">
    <property type="component" value="Unassembled WGS sequence"/>
</dbReference>
<protein>
    <submittedName>
        <fullName evidence="1">Uncharacterized protein</fullName>
    </submittedName>
</protein>
<name>A0AAW1LFM7_POPJA</name>
<evidence type="ECO:0000313" key="1">
    <source>
        <dbReference type="EMBL" id="KAK9731874.1"/>
    </source>
</evidence>
<accession>A0AAW1LFM7</accession>
<dbReference type="AlphaFoldDB" id="A0AAW1LFM7"/>
<gene>
    <name evidence="1" type="ORF">QE152_g13268</name>
</gene>